<sequence length="106" mass="11738">MSADDERDGVPIRTRSGTIDDVPSNPELDQRMTRVEEQMDHVVETVDRIDSRLTEQQNELEEAVASNTEDTTMLKSKYRLAKWTIGTAIAFLGMGGTIVGVVVTVV</sequence>
<reference evidence="4 5" key="2">
    <citation type="journal article" date="2014" name="PLoS Genet.">
        <title>Phylogenetically driven sequencing of extremely halophilic archaea reveals strategies for static and dynamic osmo-response.</title>
        <authorList>
            <person name="Becker E.A."/>
            <person name="Seitzer P.M."/>
            <person name="Tritt A."/>
            <person name="Larsen D."/>
            <person name="Krusor M."/>
            <person name="Yao A.I."/>
            <person name="Wu D."/>
            <person name="Madern D."/>
            <person name="Eisen J.A."/>
            <person name="Darling A.E."/>
            <person name="Facciotti M.T."/>
        </authorList>
    </citation>
    <scope>NUCLEOTIDE SEQUENCE [LARGE SCALE GENOMIC DNA]</scope>
    <source>
        <strain evidence="4 5">AJ5</strain>
    </source>
</reference>
<evidence type="ECO:0000313" key="4">
    <source>
        <dbReference type="EMBL" id="EMA35286.1"/>
    </source>
</evidence>
<name>M0LP62_NATLA</name>
<evidence type="ECO:0000256" key="2">
    <source>
        <dbReference type="SAM" id="Phobius"/>
    </source>
</evidence>
<dbReference type="Proteomes" id="UP000186547">
    <property type="component" value="Chromosome"/>
</dbReference>
<feature type="transmembrane region" description="Helical" evidence="2">
    <location>
        <begin position="83"/>
        <end position="105"/>
    </location>
</feature>
<feature type="region of interest" description="Disordered" evidence="1">
    <location>
        <begin position="1"/>
        <end position="26"/>
    </location>
</feature>
<keyword evidence="2" id="KW-0472">Membrane</keyword>
<organism evidence="4 5">
    <name type="scientific">Natronobacterium lacisalsi AJ5</name>
    <dbReference type="NCBI Taxonomy" id="358396"/>
    <lineage>
        <taxon>Archaea</taxon>
        <taxon>Methanobacteriati</taxon>
        <taxon>Methanobacteriota</taxon>
        <taxon>Stenosarchaea group</taxon>
        <taxon>Halobacteria</taxon>
        <taxon>Halobacteriales</taxon>
        <taxon>Natrialbaceae</taxon>
        <taxon>Natronobacterium</taxon>
    </lineage>
</organism>
<evidence type="ECO:0000313" key="3">
    <source>
        <dbReference type="EMBL" id="APW99412.1"/>
    </source>
</evidence>
<reference evidence="3" key="3">
    <citation type="submission" date="2017-01" db="EMBL/GenBank/DDBJ databases">
        <authorList>
            <person name="Mah S.A."/>
            <person name="Swanson W.J."/>
            <person name="Moy G.W."/>
            <person name="Vacquier V.D."/>
        </authorList>
    </citation>
    <scope>NUCLEOTIDE SEQUENCE</scope>
    <source>
        <strain evidence="3">AJ5</strain>
    </source>
</reference>
<evidence type="ECO:0000313" key="6">
    <source>
        <dbReference type="Proteomes" id="UP000186547"/>
    </source>
</evidence>
<dbReference type="STRING" id="358396.CHINAEXTREME_17265"/>
<keyword evidence="2" id="KW-1133">Transmembrane helix</keyword>
<protein>
    <submittedName>
        <fullName evidence="4">Uncharacterized protein</fullName>
    </submittedName>
</protein>
<gene>
    <name evidence="4" type="ORF">C445_05518</name>
    <name evidence="3" type="ORF">CHINAEXTREME_17265</name>
</gene>
<accession>M0LP62</accession>
<dbReference type="AlphaFoldDB" id="M0LP62"/>
<proteinExistence type="predicted"/>
<dbReference type="GeneID" id="30922911"/>
<dbReference type="RefSeq" id="WP_007140841.1">
    <property type="nucleotide sequence ID" value="NZ_AOLZ01000027.1"/>
</dbReference>
<evidence type="ECO:0000256" key="1">
    <source>
        <dbReference type="SAM" id="MobiDB-lite"/>
    </source>
</evidence>
<dbReference type="Proteomes" id="UP000011555">
    <property type="component" value="Unassembled WGS sequence"/>
</dbReference>
<evidence type="ECO:0000313" key="5">
    <source>
        <dbReference type="Proteomes" id="UP000011555"/>
    </source>
</evidence>
<dbReference type="KEGG" id="hlc:CHINAEXTREME17265"/>
<reference evidence="3 6" key="1">
    <citation type="journal article" date="2011" name="J. Bacteriol.">
        <title>Genome sequence of Halobiforma lacisalsi AJ5, an extremely halophilic archaeon which harbors a bop gene.</title>
        <authorList>
            <person name="Jiang X."/>
            <person name="Wang S."/>
            <person name="Cheng H."/>
            <person name="Huo Y."/>
            <person name="Zhang X."/>
            <person name="Zhu X."/>
            <person name="Han X."/>
            <person name="Ni P."/>
            <person name="Wu M."/>
        </authorList>
    </citation>
    <scope>NUCLEOTIDE SEQUENCE [LARGE SCALE GENOMIC DNA]</scope>
    <source>
        <strain evidence="3 6">AJ5</strain>
    </source>
</reference>
<keyword evidence="2" id="KW-0812">Transmembrane</keyword>
<dbReference type="EMBL" id="AOLZ01000027">
    <property type="protein sequence ID" value="EMA35286.1"/>
    <property type="molecule type" value="Genomic_DNA"/>
</dbReference>
<keyword evidence="5" id="KW-1185">Reference proteome</keyword>
<dbReference type="EMBL" id="CP019285">
    <property type="protein sequence ID" value="APW99412.1"/>
    <property type="molecule type" value="Genomic_DNA"/>
</dbReference>